<feature type="domain" description="Lipoprotein-associated type-17" evidence="2">
    <location>
        <begin position="533"/>
        <end position="591"/>
    </location>
</feature>
<evidence type="ECO:0000313" key="3">
    <source>
        <dbReference type="EMBL" id="PAF54757.1"/>
    </source>
</evidence>
<gene>
    <name evidence="3" type="ORF">CJF60_03400</name>
</gene>
<evidence type="ECO:0000259" key="2">
    <source>
        <dbReference type="Pfam" id="PF04200"/>
    </source>
</evidence>
<dbReference type="InterPro" id="IPR007326">
    <property type="entry name" value="Lipoprotein-assoc_dom"/>
</dbReference>
<protein>
    <recommendedName>
        <fullName evidence="2">Lipoprotein-associated type-17 domain-containing protein</fullName>
    </recommendedName>
</protein>
<organism evidence="3 4">
    <name type="scientific">Mycoplasmopsis agassizii</name>
    <dbReference type="NCBI Taxonomy" id="33922"/>
    <lineage>
        <taxon>Bacteria</taxon>
        <taxon>Bacillati</taxon>
        <taxon>Mycoplasmatota</taxon>
        <taxon>Mycoplasmoidales</taxon>
        <taxon>Metamycoplasmataceae</taxon>
        <taxon>Mycoplasmopsis</taxon>
    </lineage>
</organism>
<dbReference type="PROSITE" id="PS51257">
    <property type="entry name" value="PROKAR_LIPOPROTEIN"/>
    <property type="match status" value="1"/>
</dbReference>
<dbReference type="Proteomes" id="UP000217033">
    <property type="component" value="Unassembled WGS sequence"/>
</dbReference>
<evidence type="ECO:0000313" key="4">
    <source>
        <dbReference type="Proteomes" id="UP000217033"/>
    </source>
</evidence>
<name>A0ABX4H4D7_9BACT</name>
<feature type="signal peptide" evidence="1">
    <location>
        <begin position="1"/>
        <end position="19"/>
    </location>
</feature>
<feature type="domain" description="Lipoprotein-associated type-17" evidence="2">
    <location>
        <begin position="331"/>
        <end position="377"/>
    </location>
</feature>
<dbReference type="EMBL" id="NQMN01000002">
    <property type="protein sequence ID" value="PAF54757.1"/>
    <property type="molecule type" value="Genomic_DNA"/>
</dbReference>
<feature type="chain" id="PRO_5045579727" description="Lipoprotein-associated type-17 domain-containing protein" evidence="1">
    <location>
        <begin position="20"/>
        <end position="721"/>
    </location>
</feature>
<dbReference type="Pfam" id="PF04200">
    <property type="entry name" value="Lipoprotein_17"/>
    <property type="match status" value="3"/>
</dbReference>
<proteinExistence type="predicted"/>
<reference evidence="3" key="1">
    <citation type="submission" date="2017-08" db="EMBL/GenBank/DDBJ databases">
        <authorList>
            <person name="Alvarez-Ponce D."/>
            <person name="Weitzman C.L."/>
            <person name="Tillett R.L."/>
            <person name="Sandmeier F.C."/>
            <person name="Tracy C.R."/>
        </authorList>
    </citation>
    <scope>NUCLEOTIDE SEQUENCE [LARGE SCALE GENOMIC DNA]</scope>
    <source>
        <strain evidence="3">PS6</strain>
    </source>
</reference>
<sequence length="721" mass="79238">MRKKIIFTSTLSVASVAVAATAIACAPDQNPPAKDTVETTLKKIADALNSLELTIKEKDTDTAVKAKLEAITSDYKNKLVALVTDATKFNQHLGSAEITSWKVTNTSSTSLSLELSLKYTESGVSATNKATIKIVGLGTSTTEIIRQELADAVAKFADRDLKADSADKKLFATQSNINSLETWNSNTTGTAVTVDSSITVSFNKISSDSGNGTATYRVTLSKESQTITKDIKVSGFKPQTLSDDEKAVEKTFNAFTLKEATFDRGSQRIEKTGKFDFDNNRDWLLSMSNSYSRASAYKPTVLDSKKFTTADYFKAETANHLQAKLVERDQIKLEEGVTGKVRIVTSNDIKGEVVVAISFEKGNAKSGEKFLTIKNFLDQKELGTFAGAIYGYLVDKWNKPENKHLKPAFATEAGAQRYIELMQKTFDDTWTYPNDVKLTLTIDNSKGGIDYKNLQIHLLGTYTLNNVVLAKNDITLMNFNDGLSADARLVLEAYNGFTKTEYRTRVPSQEQGEFTGAKWIPSTQGINSIEKLNQKLPSTDQITWLNKEQGVEVEVETAGFNNSNGTVELELIFKKGEIKSDALKITLSGFFTDQHILRGATELYKKAITTKGSDGKNPLEEQMKKYIVYLKPGETTQLSPESTIQIMAYQSYVTNLLNYGDASIGLPGLWQLANSAILVLLDGGVAGPFKYVVQYGGLQSEPFQLTIPQPQFKLPPGSTTR</sequence>
<keyword evidence="1" id="KW-0732">Signal</keyword>
<dbReference type="RefSeq" id="WP_084232769.1">
    <property type="nucleotide sequence ID" value="NZ_FWXE01000014.1"/>
</dbReference>
<feature type="domain" description="Lipoprotein-associated type-17" evidence="2">
    <location>
        <begin position="168"/>
        <end position="237"/>
    </location>
</feature>
<evidence type="ECO:0000256" key="1">
    <source>
        <dbReference type="SAM" id="SignalP"/>
    </source>
</evidence>
<accession>A0ABX4H4D7</accession>
<keyword evidence="4" id="KW-1185">Reference proteome</keyword>
<comment type="caution">
    <text evidence="3">The sequence shown here is derived from an EMBL/GenBank/DDBJ whole genome shotgun (WGS) entry which is preliminary data.</text>
</comment>